<gene>
    <name evidence="1" type="ORF">ANCCAN_18767</name>
</gene>
<evidence type="ECO:0000313" key="2">
    <source>
        <dbReference type="Proteomes" id="UP000252519"/>
    </source>
</evidence>
<protein>
    <submittedName>
        <fullName evidence="1">Uncharacterized protein</fullName>
    </submittedName>
</protein>
<organism evidence="1 2">
    <name type="scientific">Ancylostoma caninum</name>
    <name type="common">Dog hookworm</name>
    <dbReference type="NCBI Taxonomy" id="29170"/>
    <lineage>
        <taxon>Eukaryota</taxon>
        <taxon>Metazoa</taxon>
        <taxon>Ecdysozoa</taxon>
        <taxon>Nematoda</taxon>
        <taxon>Chromadorea</taxon>
        <taxon>Rhabditida</taxon>
        <taxon>Rhabditina</taxon>
        <taxon>Rhabditomorpha</taxon>
        <taxon>Strongyloidea</taxon>
        <taxon>Ancylostomatidae</taxon>
        <taxon>Ancylostomatinae</taxon>
        <taxon>Ancylostoma</taxon>
    </lineage>
</organism>
<name>A0A368FT15_ANCCA</name>
<accession>A0A368FT15</accession>
<proteinExistence type="predicted"/>
<evidence type="ECO:0000313" key="1">
    <source>
        <dbReference type="EMBL" id="RCN35364.1"/>
    </source>
</evidence>
<sequence>MSATPCSLGKRNVTRIFASAIGVQPYQEETVWICWKQAVH</sequence>
<dbReference type="EMBL" id="JOJR01000671">
    <property type="protein sequence ID" value="RCN35364.1"/>
    <property type="molecule type" value="Genomic_DNA"/>
</dbReference>
<comment type="caution">
    <text evidence="1">The sequence shown here is derived from an EMBL/GenBank/DDBJ whole genome shotgun (WGS) entry which is preliminary data.</text>
</comment>
<reference evidence="1 2" key="1">
    <citation type="submission" date="2014-10" db="EMBL/GenBank/DDBJ databases">
        <title>Draft genome of the hookworm Ancylostoma caninum.</title>
        <authorList>
            <person name="Mitreva M."/>
        </authorList>
    </citation>
    <scope>NUCLEOTIDE SEQUENCE [LARGE SCALE GENOMIC DNA]</scope>
    <source>
        <strain evidence="1 2">Baltimore</strain>
    </source>
</reference>
<dbReference type="AlphaFoldDB" id="A0A368FT15"/>
<keyword evidence="2" id="KW-1185">Reference proteome</keyword>
<dbReference type="Proteomes" id="UP000252519">
    <property type="component" value="Unassembled WGS sequence"/>
</dbReference>